<feature type="transmembrane region" description="Helical" evidence="1">
    <location>
        <begin position="224"/>
        <end position="242"/>
    </location>
</feature>
<evidence type="ECO:0000313" key="3">
    <source>
        <dbReference type="EMBL" id="ORX94472.1"/>
    </source>
</evidence>
<evidence type="ECO:0000256" key="2">
    <source>
        <dbReference type="SAM" id="SignalP"/>
    </source>
</evidence>
<feature type="chain" id="PRO_5011007759" evidence="2">
    <location>
        <begin position="19"/>
        <end position="243"/>
    </location>
</feature>
<accession>A0A1Y1Y8Y3</accession>
<keyword evidence="1" id="KW-1133">Transmembrane helix</keyword>
<reference evidence="3 4" key="1">
    <citation type="submission" date="2016-08" db="EMBL/GenBank/DDBJ databases">
        <title>A Parts List for Fungal Cellulosomes Revealed by Comparative Genomics.</title>
        <authorList>
            <consortium name="DOE Joint Genome Institute"/>
            <person name="Haitjema C.H."/>
            <person name="Gilmore S.P."/>
            <person name="Henske J.K."/>
            <person name="Solomon K.V."/>
            <person name="De Groot R."/>
            <person name="Kuo A."/>
            <person name="Mondo S.J."/>
            <person name="Salamov A.A."/>
            <person name="Labutti K."/>
            <person name="Zhao Z."/>
            <person name="Chiniquy J."/>
            <person name="Barry K."/>
            <person name="Brewer H.M."/>
            <person name="Purvine S.O."/>
            <person name="Wright A.T."/>
            <person name="Boxma B."/>
            <person name="Van Alen T."/>
            <person name="Hackstein J.H."/>
            <person name="Baker S.E."/>
            <person name="Grigoriev I.V."/>
            <person name="O'Malley M.A."/>
        </authorList>
    </citation>
    <scope>NUCLEOTIDE SEQUENCE [LARGE SCALE GENOMIC DNA]</scope>
    <source>
        <strain evidence="3 4">G1</strain>
    </source>
</reference>
<evidence type="ECO:0000256" key="1">
    <source>
        <dbReference type="SAM" id="Phobius"/>
    </source>
</evidence>
<sequence>MKIISLLFILLLFISSNANSIIYSSIFKRDDTNNNTYPSDFNVSQECYEEDINSEYSNECMSTMVNISNYKEKCLIFKSEKCQTFYNDSNSDLSKYYPICTQDEQSKKIYNPIVFQTLINNVKSKCYTDENEELCPLSLFRITQPNIPIDYSTVIDDTCKSKKCTESFIEYMSKKTLESYSAYEEVNTNHKYSYNDINMPKQIISKLKSNECRSMHATSNAITFKNNDIILFSLLLLFLILLN</sequence>
<proteinExistence type="predicted"/>
<feature type="signal peptide" evidence="2">
    <location>
        <begin position="1"/>
        <end position="18"/>
    </location>
</feature>
<gene>
    <name evidence="3" type="ORF">LY90DRAFT_520391</name>
</gene>
<dbReference type="AlphaFoldDB" id="A0A1Y1Y8Y3"/>
<keyword evidence="1" id="KW-0812">Transmembrane</keyword>
<dbReference type="EMBL" id="MCOG01000690">
    <property type="protein sequence ID" value="ORX94472.1"/>
    <property type="molecule type" value="Genomic_DNA"/>
</dbReference>
<keyword evidence="4" id="KW-1185">Reference proteome</keyword>
<name>A0A1Y1Y8Y3_9FUNG</name>
<keyword evidence="2" id="KW-0732">Signal</keyword>
<evidence type="ECO:0000313" key="4">
    <source>
        <dbReference type="Proteomes" id="UP000193920"/>
    </source>
</evidence>
<organism evidence="3 4">
    <name type="scientific">Neocallimastix californiae</name>
    <dbReference type="NCBI Taxonomy" id="1754190"/>
    <lineage>
        <taxon>Eukaryota</taxon>
        <taxon>Fungi</taxon>
        <taxon>Fungi incertae sedis</taxon>
        <taxon>Chytridiomycota</taxon>
        <taxon>Chytridiomycota incertae sedis</taxon>
        <taxon>Neocallimastigomycetes</taxon>
        <taxon>Neocallimastigales</taxon>
        <taxon>Neocallimastigaceae</taxon>
        <taxon>Neocallimastix</taxon>
    </lineage>
</organism>
<protein>
    <submittedName>
        <fullName evidence="3">Uncharacterized protein</fullName>
    </submittedName>
</protein>
<keyword evidence="1" id="KW-0472">Membrane</keyword>
<dbReference type="OrthoDB" id="2135637at2759"/>
<dbReference type="Proteomes" id="UP000193920">
    <property type="component" value="Unassembled WGS sequence"/>
</dbReference>
<comment type="caution">
    <text evidence="3">The sequence shown here is derived from an EMBL/GenBank/DDBJ whole genome shotgun (WGS) entry which is preliminary data.</text>
</comment>